<evidence type="ECO:0000256" key="3">
    <source>
        <dbReference type="ARBA" id="ARBA00022741"/>
    </source>
</evidence>
<dbReference type="InterPro" id="IPR027417">
    <property type="entry name" value="P-loop_NTPase"/>
</dbReference>
<reference evidence="7 8" key="1">
    <citation type="submission" date="2023-03" db="EMBL/GenBank/DDBJ databases">
        <title>High-quality genome of Scylla paramamosain provides insights in environmental adaptation.</title>
        <authorList>
            <person name="Zhang L."/>
        </authorList>
    </citation>
    <scope>NUCLEOTIDE SEQUENCE [LARGE SCALE GENOMIC DNA]</scope>
    <source>
        <strain evidence="7">LZ_2023a</strain>
        <tissue evidence="7">Muscle</tissue>
    </source>
</reference>
<dbReference type="Proteomes" id="UP001487740">
    <property type="component" value="Unassembled WGS sequence"/>
</dbReference>
<dbReference type="Gene3D" id="3.40.50.300">
    <property type="entry name" value="P-loop containing nucleotide triphosphate hydrolases"/>
    <property type="match status" value="1"/>
</dbReference>
<evidence type="ECO:0000256" key="4">
    <source>
        <dbReference type="ARBA" id="ARBA00023134"/>
    </source>
</evidence>
<keyword evidence="3 5" id="KW-0547">Nucleotide-binding</keyword>
<evidence type="ECO:0000256" key="2">
    <source>
        <dbReference type="ARBA" id="ARBA00022707"/>
    </source>
</evidence>
<dbReference type="InterPro" id="IPR006689">
    <property type="entry name" value="Small_GTPase_ARF/SAR"/>
</dbReference>
<evidence type="ECO:0000256" key="5">
    <source>
        <dbReference type="PIRSR" id="PIRSR606689-1"/>
    </source>
</evidence>
<dbReference type="PANTHER" id="PTHR45697">
    <property type="entry name" value="ADP-RIBOSYLATION FACTOR-LIKE PROTEIN 2-RELATED"/>
    <property type="match status" value="1"/>
</dbReference>
<keyword evidence="6" id="KW-0460">Magnesium</keyword>
<feature type="binding site" evidence="6">
    <location>
        <position position="13"/>
    </location>
    <ligand>
        <name>Mg(2+)</name>
        <dbReference type="ChEBI" id="CHEBI:18420"/>
    </ligand>
</feature>
<keyword evidence="4 5" id="KW-0342">GTP-binding</keyword>
<evidence type="ECO:0000256" key="6">
    <source>
        <dbReference type="PIRSR" id="PIRSR606689-2"/>
    </source>
</evidence>
<comment type="caution">
    <text evidence="7">The sequence shown here is derived from an EMBL/GenBank/DDBJ whole genome shotgun (WGS) entry which is preliminary data.</text>
</comment>
<keyword evidence="2" id="KW-0449">Lipoprotein</keyword>
<accession>A0AAW0V2W1</accession>
<feature type="binding site" evidence="5">
    <location>
        <position position="56"/>
    </location>
    <ligand>
        <name>GTP</name>
        <dbReference type="ChEBI" id="CHEBI:37565"/>
    </ligand>
</feature>
<evidence type="ECO:0000256" key="1">
    <source>
        <dbReference type="ARBA" id="ARBA00010290"/>
    </source>
</evidence>
<dbReference type="EMBL" id="JARAKH010000003">
    <property type="protein sequence ID" value="KAK8405217.1"/>
    <property type="molecule type" value="Genomic_DNA"/>
</dbReference>
<dbReference type="InterPro" id="IPR044612">
    <property type="entry name" value="ARL2/3"/>
</dbReference>
<keyword evidence="6" id="KW-0479">Metal-binding</keyword>
<evidence type="ECO:0000313" key="8">
    <source>
        <dbReference type="Proteomes" id="UP001487740"/>
    </source>
</evidence>
<dbReference type="AlphaFoldDB" id="A0AAW0V2W1"/>
<gene>
    <name evidence="7" type="ORF">O3P69_001648</name>
</gene>
<dbReference type="GO" id="GO:0003924">
    <property type="term" value="F:GTPase activity"/>
    <property type="evidence" value="ECO:0007669"/>
    <property type="project" value="InterPro"/>
</dbReference>
<dbReference type="Pfam" id="PF00025">
    <property type="entry name" value="Arf"/>
    <property type="match status" value="1"/>
</dbReference>
<proteinExistence type="inferred from homology"/>
<organism evidence="7 8">
    <name type="scientific">Scylla paramamosain</name>
    <name type="common">Mud crab</name>
    <dbReference type="NCBI Taxonomy" id="85552"/>
    <lineage>
        <taxon>Eukaryota</taxon>
        <taxon>Metazoa</taxon>
        <taxon>Ecdysozoa</taxon>
        <taxon>Arthropoda</taxon>
        <taxon>Crustacea</taxon>
        <taxon>Multicrustacea</taxon>
        <taxon>Malacostraca</taxon>
        <taxon>Eumalacostraca</taxon>
        <taxon>Eucarida</taxon>
        <taxon>Decapoda</taxon>
        <taxon>Pleocyemata</taxon>
        <taxon>Brachyura</taxon>
        <taxon>Eubrachyura</taxon>
        <taxon>Portunoidea</taxon>
        <taxon>Portunidae</taxon>
        <taxon>Portuninae</taxon>
        <taxon>Scylla</taxon>
    </lineage>
</organism>
<evidence type="ECO:0000313" key="7">
    <source>
        <dbReference type="EMBL" id="KAK8405217.1"/>
    </source>
</evidence>
<sequence length="146" mass="16391">MEIPIGLDNAGKTTLVKRFCDKDISTISSAYSSNIKTVEHVIDKYEYKLNIWDIVGMSSFQSYWWNYFECTDILIWVVDSADGNHMRDCQGKLKKLAASASRSSACVTASMAAVVERMNWCSCVALMSALRRMTLMSVWCLGSCSQ</sequence>
<dbReference type="GO" id="GO:0046872">
    <property type="term" value="F:metal ion binding"/>
    <property type="evidence" value="ECO:0007669"/>
    <property type="project" value="UniProtKB-KW"/>
</dbReference>
<protein>
    <submittedName>
        <fullName evidence="7">Uncharacterized protein</fullName>
    </submittedName>
</protein>
<name>A0AAW0V2W1_SCYPA</name>
<dbReference type="GO" id="GO:0005525">
    <property type="term" value="F:GTP binding"/>
    <property type="evidence" value="ECO:0007669"/>
    <property type="project" value="UniProtKB-KW"/>
</dbReference>
<comment type="similarity">
    <text evidence="1">Belongs to the small GTPase superfamily. Arf family.</text>
</comment>
<keyword evidence="8" id="KW-1185">Reference proteome</keyword>
<dbReference type="SUPFAM" id="SSF52540">
    <property type="entry name" value="P-loop containing nucleoside triphosphate hydrolases"/>
    <property type="match status" value="1"/>
</dbReference>
<keyword evidence="2" id="KW-0519">Myristate</keyword>
<feature type="binding site" evidence="5">
    <location>
        <begin position="6"/>
        <end position="13"/>
    </location>
    <ligand>
        <name>GTP</name>
        <dbReference type="ChEBI" id="CHEBI:37565"/>
    </ligand>
</feature>